<evidence type="ECO:0000313" key="4">
    <source>
        <dbReference type="Proteomes" id="UP000799330"/>
    </source>
</evidence>
<dbReference type="GO" id="GO:0046906">
    <property type="term" value="F:tetrapyrrole binding"/>
    <property type="evidence" value="ECO:0007669"/>
    <property type="project" value="TreeGrafter"/>
</dbReference>
<proteinExistence type="predicted"/>
<dbReference type="Gene3D" id="1.10.10.1770">
    <property type="entry name" value="Gun4-like"/>
    <property type="match status" value="1"/>
</dbReference>
<evidence type="ECO:0000313" key="3">
    <source>
        <dbReference type="EMBL" id="NCS58579.1"/>
    </source>
</evidence>
<dbReference type="EMBL" id="JAADAI010000261">
    <property type="protein sequence ID" value="NCS58579.1"/>
    <property type="molecule type" value="Genomic_DNA"/>
</dbReference>
<sequence length="775" mass="90263">MDDKTAKPEESESEEKKESDFDQEKEQAQVWTGKITAFVAHQLRTSAPSLPIIGGSITGILTWLSQHDTVKAIIVGGVTFIVTGFFTYGSAWSKAFLEVARTKGKDHGKGSALSFFVWLDKGLEKIRWQLANPDGKYLIKLRDSDCRYDDIEGIEDVIFGFSTPELEEIFINLDLSQLELPSEEESKGTGDDIWDLLRRAKKRTNLRLLILAPGGRGKTTLLRHLAYNYALKQPKQNAPVLIPVFLRLRRWQEVITTTEGLDLPTLIERHLKQDISQELDLPQNWAKNHLTHQRMLVMFDGFDEVKPEYADKVSQWIGKQWHNFPKNYFILTSRPKGYQAFSSEHKPRQKVFINEFTDKNIQYFVYKWYFWQEQETRVSRSLKAKQEAADNKAKDLINQLFALDDSGESSTLLALARNPLNLNMIVQLHRANFGSGQKLPQQRVDLFRRIFDLQLITRPQARGTDMILDNNEENHRQRVLQQLALTMGNTTTIEYSELLSSIQNFIQELGYPESTSAKDFVERLIHVSELILKKDEYYEFAHNLFQSYLIALEVKRLKQENLLWENWEQNLWYEACIMYATLLTNPTDFIAYFYNQDNPKAQGLAERCYRELPVKKRRGLEQQRQTSLFTQLETFLKNGQWREADEETARLMLLIAKREDEGWLDEESINNFPCEELRTIDKLWVDNSGGKFGFSVQQQVWLDCGGVPGEYDYEVYKKFADEVGWRRGGNWLSYNDLTFLLDVSQHAHLPLKKDEEGFVRWYITFLAQRLVTCNI</sequence>
<dbReference type="PROSITE" id="PS50837">
    <property type="entry name" value="NACHT"/>
    <property type="match status" value="1"/>
</dbReference>
<dbReference type="PANTHER" id="PTHR34800:SF1">
    <property type="entry name" value="TETRAPYRROLE-BINDING PROTEIN, CHLOROPLASTIC"/>
    <property type="match status" value="1"/>
</dbReference>
<feature type="domain" description="NACHT" evidence="2">
    <location>
        <begin position="206"/>
        <end position="335"/>
    </location>
</feature>
<reference evidence="3" key="1">
    <citation type="journal article" date="2019" name="Mol. Ecol.">
        <title>Genome evolution and host-microbiome shifts correspond with intraspecific niche divergence within harmful algal bloom-forming Microcystis aeruginosa.</title>
        <authorList>
            <person name="Jackrel S.L."/>
            <person name="White J.D."/>
            <person name="Evans J.T."/>
            <person name="Buffin K."/>
            <person name="Hayden K."/>
            <person name="Sarnelle O."/>
            <person name="Denef V.J."/>
        </authorList>
    </citation>
    <scope>NUCLEOTIDE SEQUENCE</scope>
    <source>
        <strain evidence="3">G11-04</strain>
    </source>
</reference>
<dbReference type="Pfam" id="PF05419">
    <property type="entry name" value="GUN4"/>
    <property type="match status" value="1"/>
</dbReference>
<dbReference type="CDD" id="cd16383">
    <property type="entry name" value="GUN4"/>
    <property type="match status" value="1"/>
</dbReference>
<dbReference type="Pfam" id="PF05729">
    <property type="entry name" value="NACHT"/>
    <property type="match status" value="1"/>
</dbReference>
<dbReference type="PANTHER" id="PTHR34800">
    <property type="entry name" value="TETRAPYRROLE-BINDING PROTEIN, CHLOROPLASTIC"/>
    <property type="match status" value="1"/>
</dbReference>
<gene>
    <name evidence="3" type="ORF">GPJ16_17390</name>
</gene>
<accession>A0A966G1I7</accession>
<dbReference type="InterPro" id="IPR007111">
    <property type="entry name" value="NACHT_NTPase"/>
</dbReference>
<dbReference type="Proteomes" id="UP000799330">
    <property type="component" value="Unassembled WGS sequence"/>
</dbReference>
<dbReference type="SUPFAM" id="SSF140869">
    <property type="entry name" value="GUN4-like"/>
    <property type="match status" value="1"/>
</dbReference>
<feature type="region of interest" description="Disordered" evidence="1">
    <location>
        <begin position="1"/>
        <end position="24"/>
    </location>
</feature>
<dbReference type="InterPro" id="IPR037215">
    <property type="entry name" value="GUN4-like_sf"/>
</dbReference>
<dbReference type="AlphaFoldDB" id="A0A966G1I7"/>
<evidence type="ECO:0000259" key="2">
    <source>
        <dbReference type="PROSITE" id="PS50837"/>
    </source>
</evidence>
<dbReference type="InterPro" id="IPR027417">
    <property type="entry name" value="P-loop_NTPase"/>
</dbReference>
<name>A0A966G1I7_MICAE</name>
<dbReference type="SUPFAM" id="SSF52540">
    <property type="entry name" value="P-loop containing nucleoside triphosphate hydrolases"/>
    <property type="match status" value="1"/>
</dbReference>
<dbReference type="InterPro" id="IPR008629">
    <property type="entry name" value="GUN4-like"/>
</dbReference>
<organism evidence="3 4">
    <name type="scientific">Microcystis aeruginosa G11-04</name>
    <dbReference type="NCBI Taxonomy" id="2685956"/>
    <lineage>
        <taxon>Bacteria</taxon>
        <taxon>Bacillati</taxon>
        <taxon>Cyanobacteriota</taxon>
        <taxon>Cyanophyceae</taxon>
        <taxon>Oscillatoriophycideae</taxon>
        <taxon>Chroococcales</taxon>
        <taxon>Microcystaceae</taxon>
        <taxon>Microcystis</taxon>
    </lineage>
</organism>
<dbReference type="Gene3D" id="1.25.40.620">
    <property type="match status" value="1"/>
</dbReference>
<protein>
    <submittedName>
        <fullName evidence="3">NACHT domain-containing protein</fullName>
    </submittedName>
</protein>
<evidence type="ECO:0000256" key="1">
    <source>
        <dbReference type="SAM" id="MobiDB-lite"/>
    </source>
</evidence>
<dbReference type="Gene3D" id="3.40.50.300">
    <property type="entry name" value="P-loop containing nucleotide triphosphate hydrolases"/>
    <property type="match status" value="1"/>
</dbReference>
<comment type="caution">
    <text evidence="3">The sequence shown here is derived from an EMBL/GenBank/DDBJ whole genome shotgun (WGS) entry which is preliminary data.</text>
</comment>